<protein>
    <recommendedName>
        <fullName evidence="1">DDE-1 domain-containing protein</fullName>
    </recommendedName>
</protein>
<accession>A0A1V9YFC7</accession>
<gene>
    <name evidence="2" type="ORF">ACHHYP_20672</name>
</gene>
<evidence type="ECO:0000259" key="1">
    <source>
        <dbReference type="Pfam" id="PF03184"/>
    </source>
</evidence>
<feature type="domain" description="DDE-1" evidence="1">
    <location>
        <begin position="5"/>
        <end position="77"/>
    </location>
</feature>
<keyword evidence="3" id="KW-1185">Reference proteome</keyword>
<evidence type="ECO:0000313" key="3">
    <source>
        <dbReference type="Proteomes" id="UP000243579"/>
    </source>
</evidence>
<sequence length="93" mass="10821">MITLRRSVLLVDNFKEHVSDASYDYMWTNVESEIVALPPNCTSVAQPLDVGVMGVFKAKLRRLWLKTQQFTTQRLTNDELPLNELYKPGMKYR</sequence>
<feature type="non-terminal residue" evidence="2">
    <location>
        <position position="93"/>
    </location>
</feature>
<evidence type="ECO:0000313" key="2">
    <source>
        <dbReference type="EMBL" id="OQR84406.1"/>
    </source>
</evidence>
<dbReference type="AlphaFoldDB" id="A0A1V9YFC7"/>
<dbReference type="OrthoDB" id="97987at2759"/>
<dbReference type="Pfam" id="PF03184">
    <property type="entry name" value="DDE_1"/>
    <property type="match status" value="1"/>
</dbReference>
<name>A0A1V9YFC7_ACHHY</name>
<dbReference type="Proteomes" id="UP000243579">
    <property type="component" value="Unassembled WGS sequence"/>
</dbReference>
<dbReference type="EMBL" id="JNBR01001867">
    <property type="protein sequence ID" value="OQR84406.1"/>
    <property type="molecule type" value="Genomic_DNA"/>
</dbReference>
<proteinExistence type="predicted"/>
<comment type="caution">
    <text evidence="2">The sequence shown here is derived from an EMBL/GenBank/DDBJ whole genome shotgun (WGS) entry which is preliminary data.</text>
</comment>
<dbReference type="GO" id="GO:0003676">
    <property type="term" value="F:nucleic acid binding"/>
    <property type="evidence" value="ECO:0007669"/>
    <property type="project" value="InterPro"/>
</dbReference>
<reference evidence="2 3" key="1">
    <citation type="journal article" date="2014" name="Genome Biol. Evol.">
        <title>The secreted proteins of Achlya hypogyna and Thraustotheca clavata identify the ancestral oomycete secretome and reveal gene acquisitions by horizontal gene transfer.</title>
        <authorList>
            <person name="Misner I."/>
            <person name="Blouin N."/>
            <person name="Leonard G."/>
            <person name="Richards T.A."/>
            <person name="Lane C.E."/>
        </authorList>
    </citation>
    <scope>NUCLEOTIDE SEQUENCE [LARGE SCALE GENOMIC DNA]</scope>
    <source>
        <strain evidence="2 3">ATCC 48635</strain>
    </source>
</reference>
<organism evidence="2 3">
    <name type="scientific">Achlya hypogyna</name>
    <name type="common">Oomycete</name>
    <name type="synonym">Protoachlya hypogyna</name>
    <dbReference type="NCBI Taxonomy" id="1202772"/>
    <lineage>
        <taxon>Eukaryota</taxon>
        <taxon>Sar</taxon>
        <taxon>Stramenopiles</taxon>
        <taxon>Oomycota</taxon>
        <taxon>Saprolegniomycetes</taxon>
        <taxon>Saprolegniales</taxon>
        <taxon>Achlyaceae</taxon>
        <taxon>Achlya</taxon>
    </lineage>
</organism>
<dbReference type="InterPro" id="IPR004875">
    <property type="entry name" value="DDE_SF_endonuclease_dom"/>
</dbReference>